<dbReference type="Proteomes" id="UP000199052">
    <property type="component" value="Unassembled WGS sequence"/>
</dbReference>
<evidence type="ECO:0000313" key="4">
    <source>
        <dbReference type="Proteomes" id="UP000199052"/>
    </source>
</evidence>
<dbReference type="AlphaFoldDB" id="A0A1I2UFH3"/>
<dbReference type="PANTHER" id="PTHR43734:SF1">
    <property type="entry name" value="PHYTOENE DESATURASE"/>
    <property type="match status" value="1"/>
</dbReference>
<dbReference type="Pfam" id="PF13450">
    <property type="entry name" value="NAD_binding_8"/>
    <property type="match status" value="1"/>
</dbReference>
<dbReference type="PANTHER" id="PTHR43734">
    <property type="entry name" value="PHYTOENE DESATURASE"/>
    <property type="match status" value="1"/>
</dbReference>
<dbReference type="STRING" id="504797.SAMN05421678_10899"/>
<feature type="region of interest" description="Disordered" evidence="1">
    <location>
        <begin position="417"/>
        <end position="436"/>
    </location>
</feature>
<reference evidence="3 4" key="1">
    <citation type="submission" date="2016-10" db="EMBL/GenBank/DDBJ databases">
        <authorList>
            <person name="de Groot N.N."/>
        </authorList>
    </citation>
    <scope>NUCLEOTIDE SEQUENCE [LARGE SCALE GENOMIC DNA]</scope>
    <source>
        <strain evidence="3 4">CPCC 202808</strain>
    </source>
</reference>
<dbReference type="Gene3D" id="3.90.660.50">
    <property type="match status" value="1"/>
</dbReference>
<name>A0A1I2UFH3_9ACTN</name>
<dbReference type="EMBL" id="JACBZA010000001">
    <property type="protein sequence ID" value="NYH86517.1"/>
    <property type="molecule type" value="Genomic_DNA"/>
</dbReference>
<evidence type="ECO:0000313" key="2">
    <source>
        <dbReference type="EMBL" id="NYH86517.1"/>
    </source>
</evidence>
<dbReference type="EMBL" id="FOOI01000008">
    <property type="protein sequence ID" value="SFG74377.1"/>
    <property type="molecule type" value="Genomic_DNA"/>
</dbReference>
<dbReference type="PRINTS" id="PR00411">
    <property type="entry name" value="PNDRDTASEI"/>
</dbReference>
<evidence type="ECO:0000313" key="5">
    <source>
        <dbReference type="Proteomes" id="UP000533017"/>
    </source>
</evidence>
<dbReference type="Proteomes" id="UP000533017">
    <property type="component" value="Unassembled WGS sequence"/>
</dbReference>
<protein>
    <submittedName>
        <fullName evidence="2">Phytoene dehydrogenase-like protein</fullName>
    </submittedName>
    <submittedName>
        <fullName evidence="3">Phytoene dehydrogenase-related protein</fullName>
    </submittedName>
</protein>
<feature type="region of interest" description="Disordered" evidence="1">
    <location>
        <begin position="1"/>
        <end position="28"/>
    </location>
</feature>
<dbReference type="SUPFAM" id="SSF51971">
    <property type="entry name" value="Nucleotide-binding domain"/>
    <property type="match status" value="1"/>
</dbReference>
<keyword evidence="5" id="KW-1185">Reference proteome</keyword>
<evidence type="ECO:0000313" key="3">
    <source>
        <dbReference type="EMBL" id="SFG74377.1"/>
    </source>
</evidence>
<dbReference type="OrthoDB" id="5501831at2"/>
<reference evidence="2 5" key="2">
    <citation type="submission" date="2020-07" db="EMBL/GenBank/DDBJ databases">
        <title>Sequencing the genomes of 1000 actinobacteria strains.</title>
        <authorList>
            <person name="Klenk H.-P."/>
        </authorList>
    </citation>
    <scope>NUCLEOTIDE SEQUENCE [LARGE SCALE GENOMIC DNA]</scope>
    <source>
        <strain evidence="2 5">DSM 45117</strain>
    </source>
</reference>
<gene>
    <name evidence="2" type="ORF">FHR37_005368</name>
    <name evidence="3" type="ORF">SAMN05421678_10899</name>
</gene>
<organism evidence="3 4">
    <name type="scientific">Actinopolymorpha cephalotaxi</name>
    <dbReference type="NCBI Taxonomy" id="504797"/>
    <lineage>
        <taxon>Bacteria</taxon>
        <taxon>Bacillati</taxon>
        <taxon>Actinomycetota</taxon>
        <taxon>Actinomycetes</taxon>
        <taxon>Propionibacteriales</taxon>
        <taxon>Actinopolymorphaceae</taxon>
        <taxon>Actinopolymorpha</taxon>
    </lineage>
</organism>
<dbReference type="RefSeq" id="WP_092883909.1">
    <property type="nucleotide sequence ID" value="NZ_FOOI01000008.1"/>
</dbReference>
<evidence type="ECO:0000256" key="1">
    <source>
        <dbReference type="SAM" id="MobiDB-lite"/>
    </source>
</evidence>
<proteinExistence type="predicted"/>
<dbReference type="Gene3D" id="3.50.50.60">
    <property type="entry name" value="FAD/NAD(P)-binding domain"/>
    <property type="match status" value="1"/>
</dbReference>
<accession>A0A1I2UFH3</accession>
<sequence>MAQRTDHAEPVESAEPLEPAGHGGHAGPADLTVIGGGLGGLVAAVAAAEEGARVQLFEAHRTLGGRARSTTSDPGEPYVANEGPHALYSDGPHWSWLVERGLATPARPAPLGATFRLRFRHQGRLRALPPRGVLAASAHRRLRAPVDQDFTTWATGRFGERDAAAMAAATGVTVYDFDPGRLSAAYVWERFQRLVRPGRPSARYVVGGWQAMVDRLAARARELGVVIETGARVDAVPTRTPVIVATSLPAARRLLGDPALAWASGRAVLLDLGLRQRRGDPFIVFDLDEAGFVERVTVPDPTLAPAGHSLVQAQLPLRPDESKAAGLTRLETTLDLGLPGWRERVTWRRDAVASGRTGAVDLPGTSWLDRPAIDRGDGVFLVGDQVAAPGMLGEVTLASALTAAELALAQLRPGINRPRSNATATAAARSFTPSLP</sequence>
<dbReference type="InterPro" id="IPR036188">
    <property type="entry name" value="FAD/NAD-bd_sf"/>
</dbReference>
<feature type="compositionally biased region" description="Basic and acidic residues" evidence="1">
    <location>
        <begin position="1"/>
        <end position="10"/>
    </location>
</feature>